<keyword evidence="7" id="KW-0540">Nuclease</keyword>
<dbReference type="Pfam" id="PF20297">
    <property type="entry name" value="MSSS"/>
    <property type="match status" value="1"/>
</dbReference>
<dbReference type="PANTHER" id="PTHR48466">
    <property type="entry name" value="OS10G0509000 PROTEIN-RELATED"/>
    <property type="match status" value="1"/>
</dbReference>
<dbReference type="GO" id="GO:0004519">
    <property type="term" value="F:endonuclease activity"/>
    <property type="evidence" value="ECO:0007669"/>
    <property type="project" value="UniProtKB-KW"/>
</dbReference>
<dbReference type="InterPro" id="IPR046893">
    <property type="entry name" value="MSSS"/>
</dbReference>
<dbReference type="SUPFAM" id="SSF52540">
    <property type="entry name" value="P-loop containing nucleoside triphosphate hydrolases"/>
    <property type="match status" value="1"/>
</dbReference>
<dbReference type="InterPro" id="IPR007696">
    <property type="entry name" value="DNA_mismatch_repair_MutS_core"/>
</dbReference>
<dbReference type="NCBIfam" id="TIGR01069">
    <property type="entry name" value="mutS2"/>
    <property type="match status" value="1"/>
</dbReference>
<dbReference type="PANTHER" id="PTHR48466:SF2">
    <property type="entry name" value="OS10G0509000 PROTEIN"/>
    <property type="match status" value="1"/>
</dbReference>
<dbReference type="EMBL" id="JBHSCZ010000001">
    <property type="protein sequence ID" value="MFC4261448.1"/>
    <property type="molecule type" value="Genomic_DNA"/>
</dbReference>
<proteinExistence type="predicted"/>
<sequence>MKFFPESALQQLEFDKIKELLATHCRTEFAKLKANNLRIHTRKEYIELELQQSNEFKLILDSGGHFPNDFTSNITRDIKLLSIPGASLSSEQFMLIRRLAENTNGIFRWFGTEIRETFPALTKVIDNNYYEKNINAQIDEILDETGVVKDKASEALADIRMQLYRKRNELRRVFDRIVARLNKQGFLADIEESFMNGRRVLAVLAEQKRTVKGVLHSESDSRRTSYIEPEETTELNNEIFSLEYEETKEIYRILRLLTQQISVYAPLLMSYLEIAGTYDFIRAKGKLAQEMDAALPQLADKAHLHLIKAYHPLLFLFNKKSGKETFPTNILLNDQQSILVISGPNAGGKTVTMKTVGLLQVMMQSGLLVPANPDSTMGIFKQVLIHIGDTQSIEFELSTYSSHLKNMKHFIENANGKTLFFIDELGSGSDPNLGGAFAEVIMEELAFKHAFGIVTTHYLNLKVMANKVKGIINGAMQFDEQKLLPLYKLQIGKPGSSYTFSIAERIGLDKKLIDRARTLVDNDQFRLDKLLNKTEQDLQKLSSEKQMLDKLMKENEALKKEMQRVLKKELHQQEMERMREQNRIAEDKLVYLKDMERRLKAMVVEWRKAEDKDSIVKMIQALLFNQKEKIQKDAQQKKLNEKFVEIGGEVKVGDKVKMRQNRQVGILKEIKGKKAIVQIGVIPITVALDDLTVVKDKDPALADAPQSKSKK</sequence>
<keyword evidence="2" id="KW-0067">ATP-binding</keyword>
<evidence type="ECO:0000256" key="2">
    <source>
        <dbReference type="ARBA" id="ARBA00022840"/>
    </source>
</evidence>
<dbReference type="Pfam" id="PF00488">
    <property type="entry name" value="MutS_V"/>
    <property type="match status" value="1"/>
</dbReference>
<feature type="coiled-coil region" evidence="4">
    <location>
        <begin position="531"/>
        <end position="612"/>
    </location>
</feature>
<dbReference type="SUPFAM" id="SSF48334">
    <property type="entry name" value="DNA repair protein MutS, domain III"/>
    <property type="match status" value="1"/>
</dbReference>
<evidence type="ECO:0000259" key="5">
    <source>
        <dbReference type="SMART" id="SM00533"/>
    </source>
</evidence>
<keyword evidence="1" id="KW-0547">Nucleotide-binding</keyword>
<dbReference type="InterPro" id="IPR005747">
    <property type="entry name" value="MutS2"/>
</dbReference>
<evidence type="ECO:0000256" key="3">
    <source>
        <dbReference type="ARBA" id="ARBA00023125"/>
    </source>
</evidence>
<evidence type="ECO:0000259" key="6">
    <source>
        <dbReference type="SMART" id="SM00534"/>
    </source>
</evidence>
<gene>
    <name evidence="7" type="ORF">ACFOWM_01035</name>
</gene>
<feature type="domain" description="DNA mismatch repair protein MutS core" evidence="5">
    <location>
        <begin position="12"/>
        <end position="317"/>
    </location>
</feature>
<dbReference type="InterPro" id="IPR045076">
    <property type="entry name" value="MutS"/>
</dbReference>
<name>A0ABV8QPX0_9BACT</name>
<evidence type="ECO:0000313" key="8">
    <source>
        <dbReference type="Proteomes" id="UP001595907"/>
    </source>
</evidence>
<evidence type="ECO:0000256" key="1">
    <source>
        <dbReference type="ARBA" id="ARBA00022741"/>
    </source>
</evidence>
<keyword evidence="7" id="KW-0255">Endonuclease</keyword>
<dbReference type="InterPro" id="IPR000432">
    <property type="entry name" value="DNA_mismatch_repair_MutS_C"/>
</dbReference>
<reference evidence="8" key="1">
    <citation type="journal article" date="2019" name="Int. J. Syst. Evol. Microbiol.">
        <title>The Global Catalogue of Microorganisms (GCM) 10K type strain sequencing project: providing services to taxonomists for standard genome sequencing and annotation.</title>
        <authorList>
            <consortium name="The Broad Institute Genomics Platform"/>
            <consortium name="The Broad Institute Genome Sequencing Center for Infectious Disease"/>
            <person name="Wu L."/>
            <person name="Ma J."/>
        </authorList>
    </citation>
    <scope>NUCLEOTIDE SEQUENCE [LARGE SCALE GENOMIC DNA]</scope>
    <source>
        <strain evidence="8">CECT 8289</strain>
    </source>
</reference>
<keyword evidence="8" id="KW-1185">Reference proteome</keyword>
<dbReference type="SMART" id="SM00533">
    <property type="entry name" value="MUTSd"/>
    <property type="match status" value="1"/>
</dbReference>
<accession>A0ABV8QPX0</accession>
<evidence type="ECO:0000256" key="4">
    <source>
        <dbReference type="SAM" id="Coils"/>
    </source>
</evidence>
<dbReference type="RefSeq" id="WP_379705809.1">
    <property type="nucleotide sequence ID" value="NZ_JBHSCZ010000001.1"/>
</dbReference>
<keyword evidence="3" id="KW-0238">DNA-binding</keyword>
<dbReference type="Gene3D" id="3.40.50.300">
    <property type="entry name" value="P-loop containing nucleotide triphosphate hydrolases"/>
    <property type="match status" value="1"/>
</dbReference>
<organism evidence="7 8">
    <name type="scientific">Ferruginibacter yonginensis</name>
    <dbReference type="NCBI Taxonomy" id="1310416"/>
    <lineage>
        <taxon>Bacteria</taxon>
        <taxon>Pseudomonadati</taxon>
        <taxon>Bacteroidota</taxon>
        <taxon>Chitinophagia</taxon>
        <taxon>Chitinophagales</taxon>
        <taxon>Chitinophagaceae</taxon>
        <taxon>Ferruginibacter</taxon>
    </lineage>
</organism>
<dbReference type="SMART" id="SM00534">
    <property type="entry name" value="MUTSac"/>
    <property type="match status" value="1"/>
</dbReference>
<dbReference type="PIRSF" id="PIRSF005814">
    <property type="entry name" value="MutS_YshD"/>
    <property type="match status" value="1"/>
</dbReference>
<comment type="caution">
    <text evidence="7">The sequence shown here is derived from an EMBL/GenBank/DDBJ whole genome shotgun (WGS) entry which is preliminary data.</text>
</comment>
<keyword evidence="7" id="KW-0378">Hydrolase</keyword>
<evidence type="ECO:0000313" key="7">
    <source>
        <dbReference type="EMBL" id="MFC4261448.1"/>
    </source>
</evidence>
<dbReference type="Proteomes" id="UP001595907">
    <property type="component" value="Unassembled WGS sequence"/>
</dbReference>
<dbReference type="InterPro" id="IPR036187">
    <property type="entry name" value="DNA_mismatch_repair_MutS_sf"/>
</dbReference>
<feature type="domain" description="DNA mismatch repair proteins mutS family" evidence="6">
    <location>
        <begin position="336"/>
        <end position="521"/>
    </location>
</feature>
<keyword evidence="4" id="KW-0175">Coiled coil</keyword>
<protein>
    <submittedName>
        <fullName evidence="7">Endonuclease MutS2</fullName>
    </submittedName>
</protein>
<dbReference type="InterPro" id="IPR027417">
    <property type="entry name" value="P-loop_NTPase"/>
</dbReference>